<comment type="caution">
    <text evidence="9">The sequence shown here is derived from an EMBL/GenBank/DDBJ whole genome shotgun (WGS) entry which is preliminary data.</text>
</comment>
<keyword evidence="8" id="KW-0472">Membrane</keyword>
<evidence type="ECO:0000256" key="7">
    <source>
        <dbReference type="ARBA" id="ARBA00022989"/>
    </source>
</evidence>
<dbReference type="GO" id="GO:0005789">
    <property type="term" value="C:endoplasmic reticulum membrane"/>
    <property type="evidence" value="ECO:0007669"/>
    <property type="project" value="UniProtKB-SubCell"/>
</dbReference>
<evidence type="ECO:0000256" key="3">
    <source>
        <dbReference type="ARBA" id="ARBA00022676"/>
    </source>
</evidence>
<dbReference type="Proteomes" id="UP000553632">
    <property type="component" value="Unassembled WGS sequence"/>
</dbReference>
<comment type="subcellular location">
    <subcellularLocation>
        <location evidence="1">Endoplasmic reticulum membrane</location>
        <topology evidence="1">Single-pass membrane protein</topology>
    </subcellularLocation>
</comment>
<evidence type="ECO:0000256" key="5">
    <source>
        <dbReference type="ARBA" id="ARBA00022692"/>
    </source>
</evidence>
<evidence type="ECO:0000256" key="8">
    <source>
        <dbReference type="ARBA" id="ARBA00023136"/>
    </source>
</evidence>
<name>A0A7J6N7R2_PEROL</name>
<dbReference type="InterPro" id="IPR026051">
    <property type="entry name" value="ALG1-like"/>
</dbReference>
<reference evidence="9 10" key="1">
    <citation type="submission" date="2020-04" db="EMBL/GenBank/DDBJ databases">
        <title>Perkinsus olseni comparative genomics.</title>
        <authorList>
            <person name="Bogema D.R."/>
        </authorList>
    </citation>
    <scope>NUCLEOTIDE SEQUENCE [LARGE SCALE GENOMIC DNA]</scope>
    <source>
        <strain evidence="9 10">ATCC PRA-207</strain>
    </source>
</reference>
<feature type="non-terminal residue" evidence="9">
    <location>
        <position position="151"/>
    </location>
</feature>
<evidence type="ECO:0000256" key="4">
    <source>
        <dbReference type="ARBA" id="ARBA00022679"/>
    </source>
</evidence>
<sequence>VSHVVTCYDRPLKDRFRGRAAEDDREGLYQRLRSSYGVKEDLSDPKVVTMVSSTSWTPDEDFMMLLPGLVEIDYLLRKAGKILVFFITGKGPCKEAFVRAFDDLHLSNIRLYTPWLSVSDYPLLLGSVDVGISLHQSSSGLDLPMKVVDML</sequence>
<feature type="non-terminal residue" evidence="9">
    <location>
        <position position="1"/>
    </location>
</feature>
<evidence type="ECO:0000256" key="2">
    <source>
        <dbReference type="ARBA" id="ARBA00004922"/>
    </source>
</evidence>
<keyword evidence="4 9" id="KW-0808">Transferase</keyword>
<evidence type="ECO:0000256" key="1">
    <source>
        <dbReference type="ARBA" id="ARBA00004389"/>
    </source>
</evidence>
<dbReference type="PANTHER" id="PTHR13036:SF0">
    <property type="entry name" value="CHITOBIOSYLDIPHOSPHODOLICHOL BETA-MANNOSYLTRANSFERASE"/>
    <property type="match status" value="1"/>
</dbReference>
<proteinExistence type="predicted"/>
<dbReference type="AlphaFoldDB" id="A0A7J6N7R2"/>
<dbReference type="PANTHER" id="PTHR13036">
    <property type="entry name" value="BETA1,4 MANNOSYLTRANSFERASE"/>
    <property type="match status" value="1"/>
</dbReference>
<comment type="pathway">
    <text evidence="2">Protein modification; protein glycosylation.</text>
</comment>
<keyword evidence="10" id="KW-1185">Reference proteome</keyword>
<evidence type="ECO:0000313" key="9">
    <source>
        <dbReference type="EMBL" id="KAF4679952.1"/>
    </source>
</evidence>
<evidence type="ECO:0000256" key="6">
    <source>
        <dbReference type="ARBA" id="ARBA00022824"/>
    </source>
</evidence>
<dbReference type="EMBL" id="JABANO010041192">
    <property type="protein sequence ID" value="KAF4679952.1"/>
    <property type="molecule type" value="Genomic_DNA"/>
</dbReference>
<keyword evidence="3 9" id="KW-0328">Glycosyltransferase</keyword>
<keyword evidence="6" id="KW-0256">Endoplasmic reticulum</keyword>
<keyword evidence="5" id="KW-0812">Transmembrane</keyword>
<dbReference type="GO" id="GO:0000030">
    <property type="term" value="F:mannosyltransferase activity"/>
    <property type="evidence" value="ECO:0007669"/>
    <property type="project" value="InterPro"/>
</dbReference>
<accession>A0A7J6N7R2</accession>
<evidence type="ECO:0000313" key="10">
    <source>
        <dbReference type="Proteomes" id="UP000553632"/>
    </source>
</evidence>
<protein>
    <submittedName>
        <fullName evidence="9">Mannosyltransferase</fullName>
    </submittedName>
</protein>
<keyword evidence="7" id="KW-1133">Transmembrane helix</keyword>
<organism evidence="9 10">
    <name type="scientific">Perkinsus olseni</name>
    <name type="common">Perkinsus atlanticus</name>
    <dbReference type="NCBI Taxonomy" id="32597"/>
    <lineage>
        <taxon>Eukaryota</taxon>
        <taxon>Sar</taxon>
        <taxon>Alveolata</taxon>
        <taxon>Perkinsozoa</taxon>
        <taxon>Perkinsea</taxon>
        <taxon>Perkinsida</taxon>
        <taxon>Perkinsidae</taxon>
        <taxon>Perkinsus</taxon>
    </lineage>
</organism>
<gene>
    <name evidence="9" type="primary">ALG1_3</name>
    <name evidence="9" type="ORF">FOZ63_012962</name>
</gene>